<evidence type="ECO:0000256" key="2">
    <source>
        <dbReference type="ARBA" id="ARBA00023186"/>
    </source>
</evidence>
<dbReference type="SUPFAM" id="SSF46565">
    <property type="entry name" value="Chaperone J-domain"/>
    <property type="match status" value="1"/>
</dbReference>
<comment type="subunit">
    <text evidence="4">Interacts with HscA and stimulates its ATPase activity.</text>
</comment>
<dbReference type="PROSITE" id="PS50076">
    <property type="entry name" value="DNAJ_2"/>
    <property type="match status" value="1"/>
</dbReference>
<proteinExistence type="inferred from homology"/>
<sequence>MRVRGGTGRLFNVRRLPHDEPELNATMVSLKDSHFDLFHLPAQFALDEAALDAAYRTVQTQVHPDRFAAAGDAQKRIAMQWATRANEAYRTLRDPLKRASYLLSLRGVDIGAENNTAMEPAFLMQQMEWREGIEDAAAARNVDALDALLAELRDEKRVRVERLGTLLDSGADQAAAEAVRQLMFIERVASEVGAQIERLET</sequence>
<evidence type="ECO:0000256" key="4">
    <source>
        <dbReference type="HAMAP-Rule" id="MF_00682"/>
    </source>
</evidence>
<dbReference type="AlphaFoldDB" id="A0A0H2Y2W6"/>
<keyword evidence="2 4" id="KW-0143">Chaperone</keyword>
<dbReference type="Gene3D" id="1.10.287.110">
    <property type="entry name" value="DnaJ domain"/>
    <property type="match status" value="1"/>
</dbReference>
<dbReference type="GO" id="GO:0051259">
    <property type="term" value="P:protein complex oligomerization"/>
    <property type="evidence" value="ECO:0007669"/>
    <property type="project" value="InterPro"/>
</dbReference>
<dbReference type="InterPro" id="IPR009073">
    <property type="entry name" value="HscB_oligo_C"/>
</dbReference>
<dbReference type="InterPro" id="IPR004640">
    <property type="entry name" value="HscB"/>
</dbReference>
<evidence type="ECO:0000313" key="6">
    <source>
        <dbReference type="EMBL" id="ABF80819.1"/>
    </source>
</evidence>
<feature type="domain" description="J" evidence="5">
    <location>
        <begin position="33"/>
        <end position="105"/>
    </location>
</feature>
<reference evidence="6" key="1">
    <citation type="submission" date="2006-05" db="EMBL/GenBank/DDBJ databases">
        <title>Complete sequence of chromosome 3 of Burkholderia cenocepacia AU 1054.</title>
        <authorList>
            <consortium name="US DOE Joint Genome Institute"/>
            <person name="Copeland A."/>
            <person name="Lucas S."/>
            <person name="Lapidus A."/>
            <person name="Barry K."/>
            <person name="Detter J.C."/>
            <person name="Glavina del Rio T."/>
            <person name="Hammon N."/>
            <person name="Israni S."/>
            <person name="Dalin E."/>
            <person name="Tice H."/>
            <person name="Pitluck S."/>
            <person name="Chain P."/>
            <person name="Malfatti S."/>
            <person name="Shin M."/>
            <person name="Vergez L."/>
            <person name="Schmutz J."/>
            <person name="Larimer F."/>
            <person name="Land M."/>
            <person name="Hauser L."/>
            <person name="Kyrpides N."/>
            <person name="Lykidis A."/>
            <person name="LiPuma J.J."/>
            <person name="Konstantinidis K."/>
            <person name="Tiedje J.M."/>
            <person name="Richardson P."/>
        </authorList>
    </citation>
    <scope>NUCLEOTIDE SEQUENCE [LARGE SCALE GENOMIC DNA]</scope>
    <source>
        <strain evidence="6">AU 1054</strain>
    </source>
</reference>
<organism evidence="6">
    <name type="scientific">Burkholderia orbicola (strain AU 1054)</name>
    <dbReference type="NCBI Taxonomy" id="331271"/>
    <lineage>
        <taxon>Bacteria</taxon>
        <taxon>Pseudomonadati</taxon>
        <taxon>Pseudomonadota</taxon>
        <taxon>Betaproteobacteria</taxon>
        <taxon>Burkholderiales</taxon>
        <taxon>Burkholderiaceae</taxon>
        <taxon>Burkholderia</taxon>
        <taxon>Burkholderia cepacia complex</taxon>
        <taxon>Burkholderia orbicola</taxon>
    </lineage>
</organism>
<dbReference type="GO" id="GO:1990230">
    <property type="term" value="C:iron-sulfur cluster transfer complex"/>
    <property type="evidence" value="ECO:0007669"/>
    <property type="project" value="TreeGrafter"/>
</dbReference>
<dbReference type="GO" id="GO:0001671">
    <property type="term" value="F:ATPase activator activity"/>
    <property type="evidence" value="ECO:0007669"/>
    <property type="project" value="InterPro"/>
</dbReference>
<dbReference type="PANTHER" id="PTHR14021:SF15">
    <property type="entry name" value="IRON-SULFUR CLUSTER CO-CHAPERONE PROTEIN HSCB"/>
    <property type="match status" value="1"/>
</dbReference>
<dbReference type="Pfam" id="PF07743">
    <property type="entry name" value="HSCB_C"/>
    <property type="match status" value="1"/>
</dbReference>
<accession>A0A0H2Y2W6</accession>
<dbReference type="GO" id="GO:0044571">
    <property type="term" value="P:[2Fe-2S] cluster assembly"/>
    <property type="evidence" value="ECO:0007669"/>
    <property type="project" value="InterPro"/>
</dbReference>
<comment type="similarity">
    <text evidence="1 4">Belongs to the HscB family.</text>
</comment>
<dbReference type="GO" id="GO:0006457">
    <property type="term" value="P:protein folding"/>
    <property type="evidence" value="ECO:0007669"/>
    <property type="project" value="UniProtKB-UniRule"/>
</dbReference>
<dbReference type="HOGENOM" id="CLU_068529_2_1_4"/>
<gene>
    <name evidence="4" type="primary">hscB</name>
    <name evidence="6" type="ordered locus">Bcen_5954</name>
</gene>
<dbReference type="Gene3D" id="1.20.1280.20">
    <property type="entry name" value="HscB, C-terminal domain"/>
    <property type="match status" value="1"/>
</dbReference>
<dbReference type="GO" id="GO:0051087">
    <property type="term" value="F:protein-folding chaperone binding"/>
    <property type="evidence" value="ECO:0007669"/>
    <property type="project" value="InterPro"/>
</dbReference>
<dbReference type="SUPFAM" id="SSF47144">
    <property type="entry name" value="HSC20 (HSCB), C-terminal oligomerisation domain"/>
    <property type="match status" value="1"/>
</dbReference>
<dbReference type="NCBIfam" id="NF002935">
    <property type="entry name" value="PRK03578.1"/>
    <property type="match status" value="1"/>
</dbReference>
<protein>
    <recommendedName>
        <fullName evidence="4">Co-chaperone protein HscB homolog</fullName>
    </recommendedName>
</protein>
<evidence type="ECO:0000259" key="5">
    <source>
        <dbReference type="PROSITE" id="PS50076"/>
    </source>
</evidence>
<dbReference type="HAMAP" id="MF_00682">
    <property type="entry name" value="HscB"/>
    <property type="match status" value="1"/>
</dbReference>
<name>A0A0H2Y2W6_BURO1</name>
<dbReference type="InterPro" id="IPR036386">
    <property type="entry name" value="HscB_C_sf"/>
</dbReference>
<dbReference type="InterPro" id="IPR036869">
    <property type="entry name" value="J_dom_sf"/>
</dbReference>
<dbReference type="PANTHER" id="PTHR14021">
    <property type="entry name" value="IRON-SULFUR CLUSTER CO-CHAPERONE PROTEIN HSCB"/>
    <property type="match status" value="1"/>
</dbReference>
<dbReference type="SMART" id="SM00271">
    <property type="entry name" value="DnaJ"/>
    <property type="match status" value="1"/>
</dbReference>
<dbReference type="EMBL" id="CP000380">
    <property type="protein sequence ID" value="ABF80819.1"/>
    <property type="molecule type" value="Genomic_DNA"/>
</dbReference>
<comment type="function">
    <text evidence="3 4">Co-chaperone involved in the maturation of iron-sulfur cluster-containing proteins. Seems to help targeting proteins to be folded toward HscA.</text>
</comment>
<dbReference type="InterPro" id="IPR001623">
    <property type="entry name" value="DnaJ_domain"/>
</dbReference>
<evidence type="ECO:0000256" key="3">
    <source>
        <dbReference type="ARBA" id="ARBA00025596"/>
    </source>
</evidence>
<dbReference type="NCBIfam" id="TIGR00714">
    <property type="entry name" value="hscB"/>
    <property type="match status" value="1"/>
</dbReference>
<evidence type="ECO:0000256" key="1">
    <source>
        <dbReference type="ARBA" id="ARBA00010476"/>
    </source>
</evidence>